<protein>
    <submittedName>
        <fullName evidence="1">Uncharacterized protein</fullName>
    </submittedName>
</protein>
<proteinExistence type="predicted"/>
<evidence type="ECO:0000313" key="2">
    <source>
        <dbReference type="Proteomes" id="UP000299102"/>
    </source>
</evidence>
<accession>A0A4C1UHH4</accession>
<dbReference type="EMBL" id="BGZK01000174">
    <property type="protein sequence ID" value="GBP25933.1"/>
    <property type="molecule type" value="Genomic_DNA"/>
</dbReference>
<name>A0A4C1UHH4_EUMVA</name>
<organism evidence="1 2">
    <name type="scientific">Eumeta variegata</name>
    <name type="common">Bagworm moth</name>
    <name type="synonym">Eumeta japonica</name>
    <dbReference type="NCBI Taxonomy" id="151549"/>
    <lineage>
        <taxon>Eukaryota</taxon>
        <taxon>Metazoa</taxon>
        <taxon>Ecdysozoa</taxon>
        <taxon>Arthropoda</taxon>
        <taxon>Hexapoda</taxon>
        <taxon>Insecta</taxon>
        <taxon>Pterygota</taxon>
        <taxon>Neoptera</taxon>
        <taxon>Endopterygota</taxon>
        <taxon>Lepidoptera</taxon>
        <taxon>Glossata</taxon>
        <taxon>Ditrysia</taxon>
        <taxon>Tineoidea</taxon>
        <taxon>Psychidae</taxon>
        <taxon>Oiketicinae</taxon>
        <taxon>Eumeta</taxon>
    </lineage>
</organism>
<dbReference type="AlphaFoldDB" id="A0A4C1UHH4"/>
<keyword evidence="2" id="KW-1185">Reference proteome</keyword>
<dbReference type="Proteomes" id="UP000299102">
    <property type="component" value="Unassembled WGS sequence"/>
</dbReference>
<reference evidence="1 2" key="1">
    <citation type="journal article" date="2019" name="Commun. Biol.">
        <title>The bagworm genome reveals a unique fibroin gene that provides high tensile strength.</title>
        <authorList>
            <person name="Kono N."/>
            <person name="Nakamura H."/>
            <person name="Ohtoshi R."/>
            <person name="Tomita M."/>
            <person name="Numata K."/>
            <person name="Arakawa K."/>
        </authorList>
    </citation>
    <scope>NUCLEOTIDE SEQUENCE [LARGE SCALE GENOMIC DNA]</scope>
</reference>
<sequence length="131" mass="14641">MEESERKVHPWPRRIGAERDTITMGARHCFIHAQVTSLARPGTRPAPTLRPRTLCRLHEEATPGRVPCLDRFLTPGGRASLCSLRLQCRKLTAFSIYSSEGPYRFRGFDKSNFFSNSPLGGIGYIGITAHA</sequence>
<gene>
    <name evidence="1" type="ORF">EVAR_84491_1</name>
</gene>
<comment type="caution">
    <text evidence="1">The sequence shown here is derived from an EMBL/GenBank/DDBJ whole genome shotgun (WGS) entry which is preliminary data.</text>
</comment>
<evidence type="ECO:0000313" key="1">
    <source>
        <dbReference type="EMBL" id="GBP25933.1"/>
    </source>
</evidence>